<evidence type="ECO:0000313" key="3">
    <source>
        <dbReference type="EMBL" id="KEH44088.1"/>
    </source>
</evidence>
<evidence type="ECO:0000256" key="2">
    <source>
        <dbReference type="SAM" id="Phobius"/>
    </source>
</evidence>
<dbReference type="Proteomes" id="UP000002051">
    <property type="component" value="Unassembled WGS sequence"/>
</dbReference>
<keyword evidence="2 3" id="KW-0812">Transmembrane</keyword>
<feature type="compositionally biased region" description="Basic and acidic residues" evidence="1">
    <location>
        <begin position="124"/>
        <end position="134"/>
    </location>
</feature>
<reference evidence="3 5" key="1">
    <citation type="journal article" date="2011" name="Nature">
        <title>The Medicago genome provides insight into the evolution of rhizobial symbioses.</title>
        <authorList>
            <person name="Young N.D."/>
            <person name="Debelle F."/>
            <person name="Oldroyd G.E."/>
            <person name="Geurts R."/>
            <person name="Cannon S.B."/>
            <person name="Udvardi M.K."/>
            <person name="Benedito V.A."/>
            <person name="Mayer K.F."/>
            <person name="Gouzy J."/>
            <person name="Schoof H."/>
            <person name="Van de Peer Y."/>
            <person name="Proost S."/>
            <person name="Cook D.R."/>
            <person name="Meyers B.C."/>
            <person name="Spannagl M."/>
            <person name="Cheung F."/>
            <person name="De Mita S."/>
            <person name="Krishnakumar V."/>
            <person name="Gundlach H."/>
            <person name="Zhou S."/>
            <person name="Mudge J."/>
            <person name="Bharti A.K."/>
            <person name="Murray J.D."/>
            <person name="Naoumkina M.A."/>
            <person name="Rosen B."/>
            <person name="Silverstein K.A."/>
            <person name="Tang H."/>
            <person name="Rombauts S."/>
            <person name="Zhao P.X."/>
            <person name="Zhou P."/>
            <person name="Barbe V."/>
            <person name="Bardou P."/>
            <person name="Bechner M."/>
            <person name="Bellec A."/>
            <person name="Berger A."/>
            <person name="Berges H."/>
            <person name="Bidwell S."/>
            <person name="Bisseling T."/>
            <person name="Choisne N."/>
            <person name="Couloux A."/>
            <person name="Denny R."/>
            <person name="Deshpande S."/>
            <person name="Dai X."/>
            <person name="Doyle J.J."/>
            <person name="Dudez A.M."/>
            <person name="Farmer A.D."/>
            <person name="Fouteau S."/>
            <person name="Franken C."/>
            <person name="Gibelin C."/>
            <person name="Gish J."/>
            <person name="Goldstein S."/>
            <person name="Gonzalez A.J."/>
            <person name="Green P.J."/>
            <person name="Hallab A."/>
            <person name="Hartog M."/>
            <person name="Hua A."/>
            <person name="Humphray S.J."/>
            <person name="Jeong D.H."/>
            <person name="Jing Y."/>
            <person name="Jocker A."/>
            <person name="Kenton S.M."/>
            <person name="Kim D.J."/>
            <person name="Klee K."/>
            <person name="Lai H."/>
            <person name="Lang C."/>
            <person name="Lin S."/>
            <person name="Macmil S.L."/>
            <person name="Magdelenat G."/>
            <person name="Matthews L."/>
            <person name="McCorrison J."/>
            <person name="Monaghan E.L."/>
            <person name="Mun J.H."/>
            <person name="Najar F.Z."/>
            <person name="Nicholson C."/>
            <person name="Noirot C."/>
            <person name="O'Bleness M."/>
            <person name="Paule C.R."/>
            <person name="Poulain J."/>
            <person name="Prion F."/>
            <person name="Qin B."/>
            <person name="Qu C."/>
            <person name="Retzel E.F."/>
            <person name="Riddle C."/>
            <person name="Sallet E."/>
            <person name="Samain S."/>
            <person name="Samson N."/>
            <person name="Sanders I."/>
            <person name="Saurat O."/>
            <person name="Scarpelli C."/>
            <person name="Schiex T."/>
            <person name="Segurens B."/>
            <person name="Severin A.J."/>
            <person name="Sherrier D.J."/>
            <person name="Shi R."/>
            <person name="Sims S."/>
            <person name="Singer S.R."/>
            <person name="Sinharoy S."/>
            <person name="Sterck L."/>
            <person name="Viollet A."/>
            <person name="Wang B.B."/>
            <person name="Wang K."/>
            <person name="Wang M."/>
            <person name="Wang X."/>
            <person name="Warfsmann J."/>
            <person name="Weissenbach J."/>
            <person name="White D.D."/>
            <person name="White J.D."/>
            <person name="Wiley G.B."/>
            <person name="Wincker P."/>
            <person name="Xing Y."/>
            <person name="Yang L."/>
            <person name="Yao Z."/>
            <person name="Ying F."/>
            <person name="Zhai J."/>
            <person name="Zhou L."/>
            <person name="Zuber A."/>
            <person name="Denarie J."/>
            <person name="Dixon R.A."/>
            <person name="May G.D."/>
            <person name="Schwartz D.C."/>
            <person name="Rogers J."/>
            <person name="Quetier F."/>
            <person name="Town C.D."/>
            <person name="Roe B.A."/>
        </authorList>
    </citation>
    <scope>NUCLEOTIDE SEQUENCE [LARGE SCALE GENOMIC DNA]</scope>
    <source>
        <strain evidence="3">A17</strain>
        <strain evidence="4 5">cv. Jemalong A17</strain>
    </source>
</reference>
<accession>A0A072VRM1</accession>
<dbReference type="EMBL" id="CM001217">
    <property type="protein sequence ID" value="KEH44088.1"/>
    <property type="molecule type" value="Genomic_DNA"/>
</dbReference>
<dbReference type="HOGENOM" id="CLU_1654750_0_0_1"/>
<reference evidence="4" key="3">
    <citation type="submission" date="2015-04" db="UniProtKB">
        <authorList>
            <consortium name="EnsemblPlants"/>
        </authorList>
    </citation>
    <scope>IDENTIFICATION</scope>
    <source>
        <strain evidence="4">cv. Jemalong A17</strain>
    </source>
</reference>
<keyword evidence="2" id="KW-1133">Transmembrane helix</keyword>
<gene>
    <name evidence="3" type="ordered locus">MTR_1g107370</name>
</gene>
<keyword evidence="2" id="KW-0472">Membrane</keyword>
<dbReference type="AlphaFoldDB" id="A0A072VRM1"/>
<evidence type="ECO:0000313" key="4">
    <source>
        <dbReference type="EnsemblPlants" id="KEH44088"/>
    </source>
</evidence>
<dbReference type="EnsemblPlants" id="KEH44088">
    <property type="protein sequence ID" value="KEH44088"/>
    <property type="gene ID" value="MTR_1g107370"/>
</dbReference>
<evidence type="ECO:0000256" key="1">
    <source>
        <dbReference type="SAM" id="MobiDB-lite"/>
    </source>
</evidence>
<evidence type="ECO:0000313" key="5">
    <source>
        <dbReference type="Proteomes" id="UP000002051"/>
    </source>
</evidence>
<keyword evidence="5" id="KW-1185">Reference proteome</keyword>
<protein>
    <submittedName>
        <fullName evidence="3">Transmembrane protein, putative</fullName>
    </submittedName>
</protein>
<reference evidence="3 5" key="2">
    <citation type="journal article" date="2014" name="BMC Genomics">
        <title>An improved genome release (version Mt4.0) for the model legume Medicago truncatula.</title>
        <authorList>
            <person name="Tang H."/>
            <person name="Krishnakumar V."/>
            <person name="Bidwell S."/>
            <person name="Rosen B."/>
            <person name="Chan A."/>
            <person name="Zhou S."/>
            <person name="Gentzbittel L."/>
            <person name="Childs K.L."/>
            <person name="Yandell M."/>
            <person name="Gundlach H."/>
            <person name="Mayer K.F."/>
            <person name="Schwartz D.C."/>
            <person name="Town C.D."/>
        </authorList>
    </citation>
    <scope>GENOME REANNOTATION</scope>
    <source>
        <strain evidence="3">A17</strain>
        <strain evidence="4 5">cv. Jemalong A17</strain>
    </source>
</reference>
<feature type="region of interest" description="Disordered" evidence="1">
    <location>
        <begin position="114"/>
        <end position="139"/>
    </location>
</feature>
<sequence length="160" mass="18552">MDNKKQQNAGMQKRFNTAEVHRMEVTLRQMNVCVVHRIPRSQSNSDCSFNGIRLGFWLVLLWIWWLVRICMLRMRMDKMLEEERIKCQITIPESSVTVPLVFLNLNKTLENMAGSDRKKKKKQIHNEAEKHGSNHVEGSNSVYTGGLDKIDIVICPVVNV</sequence>
<name>A0A072VRM1_MEDTR</name>
<proteinExistence type="predicted"/>
<feature type="transmembrane region" description="Helical" evidence="2">
    <location>
        <begin position="54"/>
        <end position="71"/>
    </location>
</feature>
<organism evidence="3 5">
    <name type="scientific">Medicago truncatula</name>
    <name type="common">Barrel medic</name>
    <name type="synonym">Medicago tribuloides</name>
    <dbReference type="NCBI Taxonomy" id="3880"/>
    <lineage>
        <taxon>Eukaryota</taxon>
        <taxon>Viridiplantae</taxon>
        <taxon>Streptophyta</taxon>
        <taxon>Embryophyta</taxon>
        <taxon>Tracheophyta</taxon>
        <taxon>Spermatophyta</taxon>
        <taxon>Magnoliopsida</taxon>
        <taxon>eudicotyledons</taxon>
        <taxon>Gunneridae</taxon>
        <taxon>Pentapetalae</taxon>
        <taxon>rosids</taxon>
        <taxon>fabids</taxon>
        <taxon>Fabales</taxon>
        <taxon>Fabaceae</taxon>
        <taxon>Papilionoideae</taxon>
        <taxon>50 kb inversion clade</taxon>
        <taxon>NPAAA clade</taxon>
        <taxon>Hologalegina</taxon>
        <taxon>IRL clade</taxon>
        <taxon>Trifolieae</taxon>
        <taxon>Medicago</taxon>
    </lineage>
</organism>